<gene>
    <name evidence="1" type="ORF">BB560_001775</name>
</gene>
<accession>A0A2T9ZGL6</accession>
<dbReference type="Proteomes" id="UP000245609">
    <property type="component" value="Unassembled WGS sequence"/>
</dbReference>
<keyword evidence="2" id="KW-1185">Reference proteome</keyword>
<name>A0A2T9ZGL6_9FUNG</name>
<protein>
    <submittedName>
        <fullName evidence="1">Uncharacterized protein</fullName>
    </submittedName>
</protein>
<organism evidence="1 2">
    <name type="scientific">Smittium megazygosporum</name>
    <dbReference type="NCBI Taxonomy" id="133381"/>
    <lineage>
        <taxon>Eukaryota</taxon>
        <taxon>Fungi</taxon>
        <taxon>Fungi incertae sedis</taxon>
        <taxon>Zoopagomycota</taxon>
        <taxon>Kickxellomycotina</taxon>
        <taxon>Harpellomycetes</taxon>
        <taxon>Harpellales</taxon>
        <taxon>Legeriomycetaceae</taxon>
        <taxon>Smittium</taxon>
    </lineage>
</organism>
<evidence type="ECO:0000313" key="1">
    <source>
        <dbReference type="EMBL" id="PVV03736.1"/>
    </source>
</evidence>
<dbReference type="AlphaFoldDB" id="A0A2T9ZGL6"/>
<proteinExistence type="predicted"/>
<comment type="caution">
    <text evidence="1">The sequence shown here is derived from an EMBL/GenBank/DDBJ whole genome shotgun (WGS) entry which is preliminary data.</text>
</comment>
<evidence type="ECO:0000313" key="2">
    <source>
        <dbReference type="Proteomes" id="UP000245609"/>
    </source>
</evidence>
<sequence>MKRFLFQSPKNSAKFTFFHFTKINPLNIKPNQSLQTCHLNKALVFSTSYSSSRYLLQAPTETFDSNVSIQYGDPLELRDHQKLHLFQLSQRIKELPSLLYNGLMSQDVQNMYSILSSFHSEFEFYPDTPFKESFISNFFIPISSDPAQQSLAELFSNFFSKNLLSDPYPLEIVAQKVFYTVKLLCCLTNYFPQTESIQRKLFYPINWMISFLNNQVPIKYTFPEAVFKKLISHMKEIEKASCNPLSSSEIKLLMICSSDSVHSQLSPFLYKEFLSRFKDSRTSLKDLIHGALVFFGKTGNTYESTSFNISHILEYAQLHNVGLSVSDYCSIILHYGRSSEIDKVKHYYLSLISSSKGLELSYICKHFFKAVYYTFHKHHSYSMLTHYRSKQFIQKTDEITKICMNGFQKLVNENLHIDTEVFFWLSNALSAMLQAKPLVFLLELCKRDFNEAYAEVFTVYLKYLSSSKLSLPTKYYDDYKSITLRIKHEDPFLYIKFKIHFECNRLKPIFIVSEFSKVSHYSVAGLSPTAIILILKNSLDIIRFESDNQYIRKNALLRLQDSLMYFEKNVEAPHYGILYSLLLKNAKILLNLDLPSEPIDTLKLLVGTKSIPEFINTCLENNITVDTKLIASFMKAQKSLGSINTSDIENWWNGFWKQKWLDLNSIMTYALDLRTVIIILTSLLENNEYHIANKICESLIEGIATFPSSVSGRYSNLLSNHLFYILFTVYSKTNDFYFNSVSDVLKKSTGYKKKQPNFSINPHPQLLCAIIVYCTKNNHHNSKRLSVNRFNRMVYHGLVHEDYYKNYLIMHSP</sequence>
<reference evidence="1 2" key="1">
    <citation type="journal article" date="2018" name="MBio">
        <title>Comparative Genomics Reveals the Core Gene Toolbox for the Fungus-Insect Symbiosis.</title>
        <authorList>
            <person name="Wang Y."/>
            <person name="Stata M."/>
            <person name="Wang W."/>
            <person name="Stajich J.E."/>
            <person name="White M.M."/>
            <person name="Moncalvo J.M."/>
        </authorList>
    </citation>
    <scope>NUCLEOTIDE SEQUENCE [LARGE SCALE GENOMIC DNA]</scope>
    <source>
        <strain evidence="1 2">SC-DP-2</strain>
    </source>
</reference>
<dbReference type="EMBL" id="MBFS01000199">
    <property type="protein sequence ID" value="PVV03736.1"/>
    <property type="molecule type" value="Genomic_DNA"/>
</dbReference>